<dbReference type="STRING" id="237018.SAMN04489723_11429"/>
<evidence type="ECO:0000313" key="3">
    <source>
        <dbReference type="Proteomes" id="UP000198790"/>
    </source>
</evidence>
<feature type="chain" id="PRO_5011566123" description="Conjugal transfer protein TraI" evidence="1">
    <location>
        <begin position="31"/>
        <end position="234"/>
    </location>
</feature>
<dbReference type="EMBL" id="FOKK01000014">
    <property type="protein sequence ID" value="SFB50020.1"/>
    <property type="molecule type" value="Genomic_DNA"/>
</dbReference>
<feature type="signal peptide" evidence="1">
    <location>
        <begin position="1"/>
        <end position="30"/>
    </location>
</feature>
<reference evidence="2 3" key="1">
    <citation type="submission" date="2016-10" db="EMBL/GenBank/DDBJ databases">
        <authorList>
            <person name="de Groot N.N."/>
        </authorList>
    </citation>
    <scope>NUCLEOTIDE SEQUENCE [LARGE SCALE GENOMIC DNA]</scope>
    <source>
        <strain evidence="2 3">DSM 23399</strain>
    </source>
</reference>
<gene>
    <name evidence="2" type="ORF">SAMN04489723_11429</name>
</gene>
<dbReference type="RefSeq" id="WP_217647332.1">
    <property type="nucleotide sequence ID" value="NZ_FOKK01000014.1"/>
</dbReference>
<keyword evidence="3" id="KW-1185">Reference proteome</keyword>
<protein>
    <recommendedName>
        <fullName evidence="4">Conjugal transfer protein TraI</fullName>
    </recommendedName>
</protein>
<accession>A0A1I1BNK2</accession>
<keyword evidence="1" id="KW-0732">Signal</keyword>
<evidence type="ECO:0000256" key="1">
    <source>
        <dbReference type="SAM" id="SignalP"/>
    </source>
</evidence>
<dbReference type="Proteomes" id="UP000198790">
    <property type="component" value="Unassembled WGS sequence"/>
</dbReference>
<organism evidence="2 3">
    <name type="scientific">Algoriphagus aquimarinus</name>
    <dbReference type="NCBI Taxonomy" id="237018"/>
    <lineage>
        <taxon>Bacteria</taxon>
        <taxon>Pseudomonadati</taxon>
        <taxon>Bacteroidota</taxon>
        <taxon>Cytophagia</taxon>
        <taxon>Cytophagales</taxon>
        <taxon>Cyclobacteriaceae</taxon>
        <taxon>Algoriphagus</taxon>
    </lineage>
</organism>
<evidence type="ECO:0008006" key="4">
    <source>
        <dbReference type="Google" id="ProtNLM"/>
    </source>
</evidence>
<proteinExistence type="predicted"/>
<sequence>MINSHKNIRRIALLTLLCVAFTLPPQRTQAAAIIPIVEIIRAAVKKVIVAVDLQIQRQQNKVIWLQNAQKVLENTMSKLKLDEISSWTEKQRELYAKYFDELQQVKSAISSYQRVRDITQKQTLIVTEYKKVWAIIQQDDHFTTLEKEYMGQVYSGILGATVENLDQLALLIKSFTLKMSDGERLTLLNETALRVDQNYQDLLSFNRSNGQLSLQRARSNSEISRIQRLYGIHP</sequence>
<name>A0A1I1BNK2_9BACT</name>
<dbReference type="AlphaFoldDB" id="A0A1I1BNK2"/>
<evidence type="ECO:0000313" key="2">
    <source>
        <dbReference type="EMBL" id="SFB50020.1"/>
    </source>
</evidence>